<dbReference type="InterPro" id="IPR011051">
    <property type="entry name" value="RmlC_Cupin_sf"/>
</dbReference>
<dbReference type="Gene3D" id="2.60.120.10">
    <property type="entry name" value="Jelly Rolls"/>
    <property type="match status" value="1"/>
</dbReference>
<proteinExistence type="predicted"/>
<reference evidence="1" key="1">
    <citation type="submission" date="2022-12" db="EMBL/GenBank/DDBJ databases">
        <title>Bacterial isolates from different developmental stages of Nematostella vectensis.</title>
        <authorList>
            <person name="Fraune S."/>
        </authorList>
    </citation>
    <scope>NUCLEOTIDE SEQUENCE</scope>
    <source>
        <strain evidence="1">G21630-S1</strain>
    </source>
</reference>
<dbReference type="InterPro" id="IPR031723">
    <property type="entry name" value="DMSP_lyase"/>
</dbReference>
<keyword evidence="2" id="KW-1185">Reference proteome</keyword>
<dbReference type="Proteomes" id="UP001069802">
    <property type="component" value="Unassembled WGS sequence"/>
</dbReference>
<keyword evidence="1" id="KW-0456">Lyase</keyword>
<dbReference type="SUPFAM" id="SSF51182">
    <property type="entry name" value="RmlC-like cupins"/>
    <property type="match status" value="1"/>
</dbReference>
<dbReference type="GO" id="GO:0016829">
    <property type="term" value="F:lyase activity"/>
    <property type="evidence" value="ECO:0007669"/>
    <property type="project" value="UniProtKB-KW"/>
</dbReference>
<dbReference type="EMBL" id="JAPWGY010000002">
    <property type="protein sequence ID" value="MCZ4280157.1"/>
    <property type="molecule type" value="Genomic_DNA"/>
</dbReference>
<dbReference type="Pfam" id="PF16867">
    <property type="entry name" value="DMSP_lyase"/>
    <property type="match status" value="1"/>
</dbReference>
<name>A0ABT4LGC7_9PROT</name>
<comment type="caution">
    <text evidence="1">The sequence shown here is derived from an EMBL/GenBank/DDBJ whole genome shotgun (WGS) entry which is preliminary data.</text>
</comment>
<organism evidence="1 2">
    <name type="scientific">Kiloniella laminariae</name>
    <dbReference type="NCBI Taxonomy" id="454162"/>
    <lineage>
        <taxon>Bacteria</taxon>
        <taxon>Pseudomonadati</taxon>
        <taxon>Pseudomonadota</taxon>
        <taxon>Alphaproteobacteria</taxon>
        <taxon>Rhodospirillales</taxon>
        <taxon>Kiloniellaceae</taxon>
        <taxon>Kiloniella</taxon>
    </lineage>
</organism>
<sequence>MIFSKVNWAGLLQNCATVCKSSPAPMGPEIAQKIDRLPAFETVIPKTEQSFSPPQPLLDNAFGQSLQPLLPFLPWTLRYRTDDPEQEKYGWVELVGPDGVQSAKDFRLGIFWQAPWENYPPHQHNAEELYCIISGEAEWQRGQEHFRPRPAGASFFHSSRQIHSTRTGSEPILALWAWQGQIDWESYSVKPL</sequence>
<evidence type="ECO:0000313" key="2">
    <source>
        <dbReference type="Proteomes" id="UP001069802"/>
    </source>
</evidence>
<dbReference type="RefSeq" id="WP_269422368.1">
    <property type="nucleotide sequence ID" value="NZ_JAPWGY010000002.1"/>
</dbReference>
<dbReference type="InterPro" id="IPR014710">
    <property type="entry name" value="RmlC-like_jellyroll"/>
</dbReference>
<accession>A0ABT4LGC7</accession>
<evidence type="ECO:0000313" key="1">
    <source>
        <dbReference type="EMBL" id="MCZ4280157.1"/>
    </source>
</evidence>
<gene>
    <name evidence="1" type="ORF">O4H49_05185</name>
</gene>
<protein>
    <submittedName>
        <fullName evidence="1">Dimethylsulfonioproprionate lyase family protein</fullName>
    </submittedName>
</protein>